<protein>
    <recommendedName>
        <fullName evidence="5">Transmembrane protein</fullName>
    </recommendedName>
</protein>
<organism evidence="3 4">
    <name type="scientific">Orchesella cincta</name>
    <name type="common">Springtail</name>
    <name type="synonym">Podura cincta</name>
    <dbReference type="NCBI Taxonomy" id="48709"/>
    <lineage>
        <taxon>Eukaryota</taxon>
        <taxon>Metazoa</taxon>
        <taxon>Ecdysozoa</taxon>
        <taxon>Arthropoda</taxon>
        <taxon>Hexapoda</taxon>
        <taxon>Collembola</taxon>
        <taxon>Entomobryomorpha</taxon>
        <taxon>Entomobryoidea</taxon>
        <taxon>Orchesellidae</taxon>
        <taxon>Orchesellinae</taxon>
        <taxon>Orchesella</taxon>
    </lineage>
</organism>
<dbReference type="AlphaFoldDB" id="A0A1D2MMI7"/>
<keyword evidence="4" id="KW-1185">Reference proteome</keyword>
<dbReference type="Proteomes" id="UP000094527">
    <property type="component" value="Unassembled WGS sequence"/>
</dbReference>
<dbReference type="PANTHER" id="PTHR36694">
    <property type="entry name" value="PASIFLORA 1, ISOFORM A-RELATED"/>
    <property type="match status" value="1"/>
</dbReference>
<feature type="transmembrane region" description="Helical" evidence="2">
    <location>
        <begin position="63"/>
        <end position="84"/>
    </location>
</feature>
<proteinExistence type="predicted"/>
<name>A0A1D2MMI7_ORCCI</name>
<accession>A0A1D2MMI7</accession>
<dbReference type="PANTHER" id="PTHR36694:SF11">
    <property type="entry name" value="LP21121P-RELATED"/>
    <property type="match status" value="1"/>
</dbReference>
<sequence length="420" mass="46466">AQYFYSSVVIYITLHFVRGSPYVPSAFITTRIFDLIIYFVAILVAIGLFIGSQKKIAALCWTWIGYTGIYGAITLVKFIVIIFGKCCDFGEDNNWYKEFIVLDLLWLVVELYFGCVVYAFIEQLGQEDSQKVNAELGDSTPAGDQVQPESSVIAEAQNPGVQFCALFTLIANIACVGFLIAEYHIIILNQDFTPKILFGPLEFLPPVKMPPNPCPCMKGMTLQWGVRAVAIIEAVVHSLIILANILGLVALELAAVKPVRGCKCKNIKTTPTLRPIIIVALTLFVINIPLAMLLFLGAHKKRALLCWIWIGCTAVSRVLIFISVTLIFSGIYGTFRRYFLIGALELVFITIEVYFLYVVFVFIRQLRQVGQQQINTGLDQSASTPGAGQPSDQLQLQPQPSASSATESKQPDPQTEVSTV</sequence>
<feature type="transmembrane region" description="Helical" evidence="2">
    <location>
        <begin position="338"/>
        <end position="363"/>
    </location>
</feature>
<evidence type="ECO:0000313" key="3">
    <source>
        <dbReference type="EMBL" id="ODM94237.1"/>
    </source>
</evidence>
<feature type="compositionally biased region" description="Low complexity" evidence="1">
    <location>
        <begin position="389"/>
        <end position="405"/>
    </location>
</feature>
<gene>
    <name evidence="3" type="ORF">Ocin01_12445</name>
</gene>
<reference evidence="3 4" key="1">
    <citation type="journal article" date="2016" name="Genome Biol. Evol.">
        <title>Gene Family Evolution Reflects Adaptation to Soil Environmental Stressors in the Genome of the Collembolan Orchesella cincta.</title>
        <authorList>
            <person name="Faddeeva-Vakhrusheva A."/>
            <person name="Derks M.F."/>
            <person name="Anvar S.Y."/>
            <person name="Agamennone V."/>
            <person name="Suring W."/>
            <person name="Smit S."/>
            <person name="van Straalen N.M."/>
            <person name="Roelofs D."/>
        </authorList>
    </citation>
    <scope>NUCLEOTIDE SEQUENCE [LARGE SCALE GENOMIC DNA]</scope>
    <source>
        <tissue evidence="3">Mixed pool</tissue>
    </source>
</reference>
<feature type="compositionally biased region" description="Polar residues" evidence="1">
    <location>
        <begin position="406"/>
        <end position="420"/>
    </location>
</feature>
<feature type="transmembrane region" description="Helical" evidence="2">
    <location>
        <begin position="104"/>
        <end position="121"/>
    </location>
</feature>
<keyword evidence="2" id="KW-1133">Transmembrane helix</keyword>
<feature type="transmembrane region" description="Helical" evidence="2">
    <location>
        <begin position="276"/>
        <end position="297"/>
    </location>
</feature>
<feature type="non-terminal residue" evidence="3">
    <location>
        <position position="1"/>
    </location>
</feature>
<feature type="transmembrane region" description="Helical" evidence="2">
    <location>
        <begin position="32"/>
        <end position="51"/>
    </location>
</feature>
<evidence type="ECO:0000313" key="4">
    <source>
        <dbReference type="Proteomes" id="UP000094527"/>
    </source>
</evidence>
<feature type="transmembrane region" description="Helical" evidence="2">
    <location>
        <begin position="304"/>
        <end position="332"/>
    </location>
</feature>
<keyword evidence="2" id="KW-0812">Transmembrane</keyword>
<feature type="region of interest" description="Disordered" evidence="1">
    <location>
        <begin position="379"/>
        <end position="420"/>
    </location>
</feature>
<evidence type="ECO:0000256" key="2">
    <source>
        <dbReference type="SAM" id="Phobius"/>
    </source>
</evidence>
<keyword evidence="2" id="KW-0472">Membrane</keyword>
<feature type="transmembrane region" description="Helical" evidence="2">
    <location>
        <begin position="228"/>
        <end position="256"/>
    </location>
</feature>
<comment type="caution">
    <text evidence="3">The sequence shown here is derived from an EMBL/GenBank/DDBJ whole genome shotgun (WGS) entry which is preliminary data.</text>
</comment>
<evidence type="ECO:0000256" key="1">
    <source>
        <dbReference type="SAM" id="MobiDB-lite"/>
    </source>
</evidence>
<dbReference type="EMBL" id="LJIJ01000837">
    <property type="protein sequence ID" value="ODM94237.1"/>
    <property type="molecule type" value="Genomic_DNA"/>
</dbReference>
<evidence type="ECO:0008006" key="5">
    <source>
        <dbReference type="Google" id="ProtNLM"/>
    </source>
</evidence>